<keyword evidence="1" id="KW-0677">Repeat</keyword>
<dbReference type="AlphaFoldDB" id="A0A9D1MA06"/>
<dbReference type="SUPFAM" id="SSF48452">
    <property type="entry name" value="TPR-like"/>
    <property type="match status" value="2"/>
</dbReference>
<dbReference type="GO" id="GO:0009279">
    <property type="term" value="C:cell outer membrane"/>
    <property type="evidence" value="ECO:0007669"/>
    <property type="project" value="TreeGrafter"/>
</dbReference>
<gene>
    <name evidence="5" type="ORF">IAA61_00330</name>
</gene>
<dbReference type="PANTHER" id="PTHR44858">
    <property type="entry name" value="TETRATRICOPEPTIDE REPEAT PROTEIN 6"/>
    <property type="match status" value="1"/>
</dbReference>
<dbReference type="InterPro" id="IPR033396">
    <property type="entry name" value="DUF5107"/>
</dbReference>
<reference evidence="5" key="1">
    <citation type="submission" date="2020-10" db="EMBL/GenBank/DDBJ databases">
        <authorList>
            <person name="Gilroy R."/>
        </authorList>
    </citation>
    <scope>NUCLEOTIDE SEQUENCE</scope>
    <source>
        <strain evidence="5">USAMLcec3-3695</strain>
    </source>
</reference>
<feature type="domain" description="DUF5107" evidence="4">
    <location>
        <begin position="39"/>
        <end position="340"/>
    </location>
</feature>
<dbReference type="InterPro" id="IPR050498">
    <property type="entry name" value="Ycf3"/>
</dbReference>
<dbReference type="Pfam" id="PF17128">
    <property type="entry name" value="DUF5107"/>
    <property type="match status" value="1"/>
</dbReference>
<dbReference type="PROSITE" id="PS50005">
    <property type="entry name" value="TPR"/>
    <property type="match status" value="1"/>
</dbReference>
<dbReference type="InterPro" id="IPR019734">
    <property type="entry name" value="TPR_rpt"/>
</dbReference>
<comment type="caution">
    <text evidence="5">The sequence shown here is derived from an EMBL/GenBank/DDBJ whole genome shotgun (WGS) entry which is preliminary data.</text>
</comment>
<dbReference type="InterPro" id="IPR011990">
    <property type="entry name" value="TPR-like_helical_dom_sf"/>
</dbReference>
<dbReference type="EMBL" id="DVNB01000003">
    <property type="protein sequence ID" value="HIU56238.1"/>
    <property type="molecule type" value="Genomic_DNA"/>
</dbReference>
<dbReference type="SMART" id="SM00028">
    <property type="entry name" value="TPR"/>
    <property type="match status" value="9"/>
</dbReference>
<dbReference type="Gene3D" id="1.25.40.10">
    <property type="entry name" value="Tetratricopeptide repeat domain"/>
    <property type="match status" value="3"/>
</dbReference>
<evidence type="ECO:0000256" key="1">
    <source>
        <dbReference type="ARBA" id="ARBA00022737"/>
    </source>
</evidence>
<evidence type="ECO:0000256" key="2">
    <source>
        <dbReference type="ARBA" id="ARBA00022803"/>
    </source>
</evidence>
<reference evidence="5" key="2">
    <citation type="journal article" date="2021" name="PeerJ">
        <title>Extensive microbial diversity within the chicken gut microbiome revealed by metagenomics and culture.</title>
        <authorList>
            <person name="Gilroy R."/>
            <person name="Ravi A."/>
            <person name="Getino M."/>
            <person name="Pursley I."/>
            <person name="Horton D.L."/>
            <person name="Alikhan N.F."/>
            <person name="Baker D."/>
            <person name="Gharbi K."/>
            <person name="Hall N."/>
            <person name="Watson M."/>
            <person name="Adriaenssens E.M."/>
            <person name="Foster-Nyarko E."/>
            <person name="Jarju S."/>
            <person name="Secka A."/>
            <person name="Antonio M."/>
            <person name="Oren A."/>
            <person name="Chaudhuri R.R."/>
            <person name="La Ragione R."/>
            <person name="Hildebrand F."/>
            <person name="Pallen M.J."/>
        </authorList>
    </citation>
    <scope>NUCLEOTIDE SEQUENCE</scope>
    <source>
        <strain evidence="5">USAMLcec3-3695</strain>
    </source>
</reference>
<name>A0A9D1MA06_9FIRM</name>
<proteinExistence type="predicted"/>
<evidence type="ECO:0000259" key="4">
    <source>
        <dbReference type="Pfam" id="PF17128"/>
    </source>
</evidence>
<sequence length="1108" mass="126901">MNKVEVRQQTVTIPTYEPAEPCLHPMFLENRVYQGSSGRVYPHPVSESVSDEKRDKEYTAIFLENDYLSVMILPELGGKIQRIYDKVSGRDAVYYNEVIKPALIGLAGPWTSGGIEFSWPQNHKASAYDRVDCKIEQGEGYVTVWCGEIENMTHLKGMAGYTLYADRAYLEVKGRLYNPTDLPKTFSWWANFAVPVTEDMRVIFPPDVHAVTGHDRRNVSKFPVSTGKYYNEDFSSGVDISKLNNIKQPMSYAACRSDYNFFGSYDSAVGAGILHIADRNAAPGKQVWTWGSGDFGMAWERNLTDENGPYADLMAGVFTGSSADFTHIMPYEEKRFKQYFVPYREIGDVKIATTELLANLEVCEGKAHVRLYAPKVTEVSVLVSGSAAVSYMKETALLSPDKVFDTMIDLDEEEIETSVRLVVKSKTGREILRYSPEREFEGKLPRSVKAVKQPKEIASMEELYFTAMHIEQYRHPTRRPEDYYLEGLRRDPYDSRMNNGYGKLLYEKGLFEEAERRFRTAIERMTMLNQDPYNCEPFYNLGLSLKMQKRYKEAYDAFYRSVWDGKMQDRGYYQLACVSAKLDDFKLALEFVNKSLARGAHNMRARMLKCALLRRAGRTDEAIEFAKQSIVIDPLDFGGRYELFRLTQDFSVINDLTTLMSGDLQNYIDLSIGYAEANLYADASNVLALIAEAGKPMLHYYMAYYADSDVELEIAKDCRKDYTFPNRIQEIPVLRYAIDHNSEDWFSRYCLGNLYYDKGVWFKAVKCWKNALKIDPNNSMVLRNLAVATYNKLNDSEEALRLMNRAAMFAPEDSRIYFELDRLRKLTNYPVKKRLKDMADNIELVESRDDLMIEYVALMNMGKYYKHALKAIKRHHFSPREGAEGRIGMQYKEAHMGCARICIDDGDYEGAIAHLNEALVFPENLGEGRLECTGDNDIYYLMGCAYEKTDRITAIEYFKKATEGDLSPAPAANYSEPRPELYFYRTMAYRKLGDEKTAVSGFNTMINYCEEHIDDTPQIDYFAVALPEFDVFDGDLERENYVHCCFVAALGYTGKGMKEKADEYIRRGLSADCAHQGLIALRDMDVKPPKDKKEDTTVLRAAKWTAKA</sequence>
<dbReference type="Proteomes" id="UP000824109">
    <property type="component" value="Unassembled WGS sequence"/>
</dbReference>
<evidence type="ECO:0000256" key="3">
    <source>
        <dbReference type="PROSITE-ProRule" id="PRU00339"/>
    </source>
</evidence>
<dbReference type="PANTHER" id="PTHR44858:SF1">
    <property type="entry name" value="UDP-N-ACETYLGLUCOSAMINE--PEPTIDE N-ACETYLGLUCOSAMINYLTRANSFERASE SPINDLY-RELATED"/>
    <property type="match status" value="1"/>
</dbReference>
<protein>
    <submittedName>
        <fullName evidence="5">DUF5107 domain-containing protein</fullName>
    </submittedName>
</protein>
<evidence type="ECO:0000313" key="6">
    <source>
        <dbReference type="Proteomes" id="UP000824109"/>
    </source>
</evidence>
<keyword evidence="2 3" id="KW-0802">TPR repeat</keyword>
<accession>A0A9D1MA06</accession>
<dbReference type="GO" id="GO:0046813">
    <property type="term" value="P:receptor-mediated virion attachment to host cell"/>
    <property type="evidence" value="ECO:0007669"/>
    <property type="project" value="TreeGrafter"/>
</dbReference>
<evidence type="ECO:0000313" key="5">
    <source>
        <dbReference type="EMBL" id="HIU56238.1"/>
    </source>
</evidence>
<feature type="repeat" description="TPR" evidence="3">
    <location>
        <begin position="745"/>
        <end position="778"/>
    </location>
</feature>
<dbReference type="Pfam" id="PF13414">
    <property type="entry name" value="TPR_11"/>
    <property type="match status" value="1"/>
</dbReference>
<organism evidence="5 6">
    <name type="scientific">Candidatus Ornithomonoglobus merdipullorum</name>
    <dbReference type="NCBI Taxonomy" id="2840895"/>
    <lineage>
        <taxon>Bacteria</taxon>
        <taxon>Bacillati</taxon>
        <taxon>Bacillota</taxon>
        <taxon>Clostridia</taxon>
        <taxon>Candidatus Ornithomonoglobus</taxon>
    </lineage>
</organism>